<comment type="catalytic activity">
    <reaction evidence="7">
        <text>L-threonyl-[protein] + ATP = O-phospho-L-threonyl-[protein] + ADP + H(+)</text>
        <dbReference type="Rhea" id="RHEA:46608"/>
        <dbReference type="Rhea" id="RHEA-COMP:11060"/>
        <dbReference type="Rhea" id="RHEA-COMP:11605"/>
        <dbReference type="ChEBI" id="CHEBI:15378"/>
        <dbReference type="ChEBI" id="CHEBI:30013"/>
        <dbReference type="ChEBI" id="CHEBI:30616"/>
        <dbReference type="ChEBI" id="CHEBI:61977"/>
        <dbReference type="ChEBI" id="CHEBI:456216"/>
        <dbReference type="EC" id="2.7.11.1"/>
    </reaction>
</comment>
<proteinExistence type="predicted"/>
<accession>A0A0F7UFW4</accession>
<keyword evidence="3" id="KW-0808">Transferase</keyword>
<dbReference type="GO" id="GO:0005524">
    <property type="term" value="F:ATP binding"/>
    <property type="evidence" value="ECO:0007669"/>
    <property type="project" value="UniProtKB-KW"/>
</dbReference>
<dbReference type="GO" id="GO:0004674">
    <property type="term" value="F:protein serine/threonine kinase activity"/>
    <property type="evidence" value="ECO:0007669"/>
    <property type="project" value="UniProtKB-KW"/>
</dbReference>
<dbReference type="EC" id="2.7.11.1" evidence="1"/>
<reference evidence="11" key="1">
    <citation type="journal article" date="2015" name="PLoS ONE">
        <title>Comprehensive Evaluation of Toxoplasma gondii VEG and Neospora caninum LIV Genomes with Tachyzoite Stage Transcriptome and Proteome Defines Novel Transcript Features.</title>
        <authorList>
            <person name="Ramaprasad A."/>
            <person name="Mourier T."/>
            <person name="Naeem R."/>
            <person name="Malas T.B."/>
            <person name="Moussa E."/>
            <person name="Panigrahi A."/>
            <person name="Vermont S.J."/>
            <person name="Otto T.D."/>
            <person name="Wastling J."/>
            <person name="Pain A."/>
        </authorList>
    </citation>
    <scope>NUCLEOTIDE SEQUENCE</scope>
    <source>
        <strain evidence="11">Liverpool</strain>
    </source>
</reference>
<evidence type="ECO:0000256" key="7">
    <source>
        <dbReference type="ARBA" id="ARBA00047899"/>
    </source>
</evidence>
<feature type="region of interest" description="Disordered" evidence="9">
    <location>
        <begin position="140"/>
        <end position="195"/>
    </location>
</feature>
<feature type="compositionally biased region" description="Polar residues" evidence="9">
    <location>
        <begin position="47"/>
        <end position="59"/>
    </location>
</feature>
<dbReference type="InterPro" id="IPR011009">
    <property type="entry name" value="Kinase-like_dom_sf"/>
</dbReference>
<feature type="domain" description="Protein kinase" evidence="10">
    <location>
        <begin position="334"/>
        <end position="662"/>
    </location>
</feature>
<dbReference type="SUPFAM" id="SSF56112">
    <property type="entry name" value="Protein kinase-like (PK-like)"/>
    <property type="match status" value="2"/>
</dbReference>
<feature type="region of interest" description="Disordered" evidence="9">
    <location>
        <begin position="88"/>
        <end position="128"/>
    </location>
</feature>
<evidence type="ECO:0000256" key="5">
    <source>
        <dbReference type="ARBA" id="ARBA00022777"/>
    </source>
</evidence>
<evidence type="ECO:0000256" key="2">
    <source>
        <dbReference type="ARBA" id="ARBA00022527"/>
    </source>
</evidence>
<protein>
    <recommendedName>
        <fullName evidence="1">non-specific serine/threonine protein kinase</fullName>
        <ecNumber evidence="1">2.7.11.1</ecNumber>
    </recommendedName>
</protein>
<gene>
    <name evidence="11" type="ORF">BN1204_046000</name>
</gene>
<feature type="compositionally biased region" description="Basic and acidic residues" evidence="9">
    <location>
        <begin position="167"/>
        <end position="178"/>
    </location>
</feature>
<sequence length="668" mass="73726">MSFFSLLHRHGHHNSENAAASTSAVTGLKANPTEEHRSHKVEAGHLSSRTDSGKSSSLHSGWCFSPHRDSRDHVLSHACISSAASVKLPRRTTSTHPEDLTDRTARSSVPVEAGSANRSHSEGAGWGGRSRALGWKLREKHAGHSRTAQHLSVGDGQSGLPGAEGGALEKHARGKGDESAPPCRHSRWRFGESPGERSFSSILHSAMLAMKSLPATLQREWSMVRKIYRQSGRVKHTQRLERAHEAKLHKFGLHPRPSSSKQLPSTLRMQQIVPTVDCASALIKQVHRNLDKSMRDFQHASPTLSLRREQLFPPGQEFVVRTLERSPPFTTMALVAGRLLGGGSEAMVFAAEDVNFSEKSDAFLSAQEASKEISGECLPSIMAIKIYLCEANLLEEPFKAAEEAEAVEWLQMAFWRLVPPCVDVPLSRRLGVATPSWVGSVEGMPLVSCGDSHFAILNRISGMPLMLGDLLAIPPAALRLSDRIYLILRLIQVVANLHCLGVLHNDLKIENLLIGLNGQLYVGDLGAILPNTGRPTKFQRIGTDVYLDPQSAADFLRDDEDFSVVYSPLRDAWATGIICYYIWCSGALPYNLNLVYNRVVEGRQMFKFIADLPTLRQPLLFAGSPSEQSPEVSEICRIIESLLRLDRSSRKTPQSIVEQSFLYATYRV</sequence>
<keyword evidence="5 11" id="KW-0418">Kinase</keyword>
<feature type="region of interest" description="Disordered" evidence="9">
    <location>
        <begin position="31"/>
        <end position="59"/>
    </location>
</feature>
<dbReference type="SMART" id="SM00220">
    <property type="entry name" value="S_TKc"/>
    <property type="match status" value="1"/>
</dbReference>
<evidence type="ECO:0000256" key="6">
    <source>
        <dbReference type="ARBA" id="ARBA00022840"/>
    </source>
</evidence>
<keyword evidence="2" id="KW-0723">Serine/threonine-protein kinase</keyword>
<dbReference type="Pfam" id="PF00069">
    <property type="entry name" value="Pkinase"/>
    <property type="match status" value="1"/>
</dbReference>
<dbReference type="GO" id="GO:0007165">
    <property type="term" value="P:signal transduction"/>
    <property type="evidence" value="ECO:0007669"/>
    <property type="project" value="TreeGrafter"/>
</dbReference>
<dbReference type="InterPro" id="IPR008271">
    <property type="entry name" value="Ser/Thr_kinase_AS"/>
</dbReference>
<keyword evidence="6" id="KW-0067">ATP-binding</keyword>
<dbReference type="PROSITE" id="PS00108">
    <property type="entry name" value="PROTEIN_KINASE_ST"/>
    <property type="match status" value="1"/>
</dbReference>
<feature type="compositionally biased region" description="Basic and acidic residues" evidence="9">
    <location>
        <begin position="32"/>
        <end position="43"/>
    </location>
</feature>
<name>A0A0F7UFW4_NEOCL</name>
<evidence type="ECO:0000256" key="4">
    <source>
        <dbReference type="ARBA" id="ARBA00022741"/>
    </source>
</evidence>
<comment type="catalytic activity">
    <reaction evidence="8">
        <text>L-seryl-[protein] + ATP = O-phospho-L-seryl-[protein] + ADP + H(+)</text>
        <dbReference type="Rhea" id="RHEA:17989"/>
        <dbReference type="Rhea" id="RHEA-COMP:9863"/>
        <dbReference type="Rhea" id="RHEA-COMP:11604"/>
        <dbReference type="ChEBI" id="CHEBI:15378"/>
        <dbReference type="ChEBI" id="CHEBI:29999"/>
        <dbReference type="ChEBI" id="CHEBI:30616"/>
        <dbReference type="ChEBI" id="CHEBI:83421"/>
        <dbReference type="ChEBI" id="CHEBI:456216"/>
        <dbReference type="EC" id="2.7.11.1"/>
    </reaction>
</comment>
<evidence type="ECO:0000256" key="3">
    <source>
        <dbReference type="ARBA" id="ARBA00022679"/>
    </source>
</evidence>
<evidence type="ECO:0000256" key="1">
    <source>
        <dbReference type="ARBA" id="ARBA00012513"/>
    </source>
</evidence>
<dbReference type="EMBL" id="LN714485">
    <property type="protein sequence ID" value="CEL68869.1"/>
    <property type="molecule type" value="Genomic_DNA"/>
</dbReference>
<evidence type="ECO:0000256" key="9">
    <source>
        <dbReference type="SAM" id="MobiDB-lite"/>
    </source>
</evidence>
<dbReference type="PANTHER" id="PTHR43895:SF32">
    <property type="entry name" value="SERINE_THREONINE-PROTEIN KINASE CHK1"/>
    <property type="match status" value="1"/>
</dbReference>
<keyword evidence="4" id="KW-0547">Nucleotide-binding</keyword>
<organism evidence="11">
    <name type="scientific">Neospora caninum (strain Liverpool)</name>
    <dbReference type="NCBI Taxonomy" id="572307"/>
    <lineage>
        <taxon>Eukaryota</taxon>
        <taxon>Sar</taxon>
        <taxon>Alveolata</taxon>
        <taxon>Apicomplexa</taxon>
        <taxon>Conoidasida</taxon>
        <taxon>Coccidia</taxon>
        <taxon>Eucoccidiorida</taxon>
        <taxon>Eimeriorina</taxon>
        <taxon>Sarcocystidae</taxon>
        <taxon>Neospora</taxon>
    </lineage>
</organism>
<dbReference type="InterPro" id="IPR000719">
    <property type="entry name" value="Prot_kinase_dom"/>
</dbReference>
<dbReference type="Gene3D" id="1.10.510.10">
    <property type="entry name" value="Transferase(Phosphotransferase) domain 1"/>
    <property type="match status" value="1"/>
</dbReference>
<evidence type="ECO:0000259" key="10">
    <source>
        <dbReference type="PROSITE" id="PS50011"/>
    </source>
</evidence>
<feature type="compositionally biased region" description="Basic and acidic residues" evidence="9">
    <location>
        <begin position="96"/>
        <end position="105"/>
    </location>
</feature>
<dbReference type="PANTHER" id="PTHR43895">
    <property type="entry name" value="CALCIUM/CALMODULIN-DEPENDENT PROTEIN KINASE KINASE-RELATED"/>
    <property type="match status" value="1"/>
</dbReference>
<evidence type="ECO:0000256" key="8">
    <source>
        <dbReference type="ARBA" id="ARBA00048679"/>
    </source>
</evidence>
<feature type="compositionally biased region" description="Gly residues" evidence="9">
    <location>
        <begin position="156"/>
        <end position="165"/>
    </location>
</feature>
<dbReference type="PROSITE" id="PS50011">
    <property type="entry name" value="PROTEIN_KINASE_DOM"/>
    <property type="match status" value="1"/>
</dbReference>
<evidence type="ECO:0000313" key="11">
    <source>
        <dbReference type="EMBL" id="CEL68869.1"/>
    </source>
</evidence>
<dbReference type="AlphaFoldDB" id="A0A0F7UFW4"/>